<dbReference type="EMBL" id="CADCXN010000001">
    <property type="protein sequence ID" value="CAA9889341.1"/>
    <property type="molecule type" value="Genomic_DNA"/>
</dbReference>
<protein>
    <submittedName>
        <fullName evidence="1">Uncharacterized protein</fullName>
    </submittedName>
</protein>
<sequence length="60" mass="6642">MTITGLPRKSFKLIFFPVMVVKVTRGVDVKSLLKPIQSAVEISSRNTKPAIRFLSVIGLI</sequence>
<dbReference type="Proteomes" id="UP000494216">
    <property type="component" value="Unassembled WGS sequence"/>
</dbReference>
<evidence type="ECO:0000313" key="1">
    <source>
        <dbReference type="EMBL" id="CAA9889341.1"/>
    </source>
</evidence>
<reference evidence="1 2" key="1">
    <citation type="submission" date="2020-02" db="EMBL/GenBank/DDBJ databases">
        <authorList>
            <person name="Hogendoorn C."/>
        </authorList>
    </citation>
    <scope>NUCLEOTIDE SEQUENCE [LARGE SCALE GENOMIC DNA]</scope>
    <source>
        <strain evidence="1">METHB21</strain>
    </source>
</reference>
<dbReference type="AlphaFoldDB" id="A0A8S0XH11"/>
<accession>A0A8S0XH11</accession>
<comment type="caution">
    <text evidence="1">The sequence shown here is derived from an EMBL/GenBank/DDBJ whole genome shotgun (WGS) entry which is preliminary data.</text>
</comment>
<proteinExistence type="predicted"/>
<name>A0A8S0XH11_9GAMM</name>
<keyword evidence="2" id="KW-1185">Reference proteome</keyword>
<gene>
    <name evidence="1" type="ORF">METHB2_10181</name>
</gene>
<organism evidence="1 2">
    <name type="scientific">Candidatus Methylobacter favarea</name>
    <dbReference type="NCBI Taxonomy" id="2707345"/>
    <lineage>
        <taxon>Bacteria</taxon>
        <taxon>Pseudomonadati</taxon>
        <taxon>Pseudomonadota</taxon>
        <taxon>Gammaproteobacteria</taxon>
        <taxon>Methylococcales</taxon>
        <taxon>Methylococcaceae</taxon>
        <taxon>Methylobacter</taxon>
    </lineage>
</organism>
<evidence type="ECO:0000313" key="2">
    <source>
        <dbReference type="Proteomes" id="UP000494216"/>
    </source>
</evidence>